<dbReference type="Pfam" id="PF04353">
    <property type="entry name" value="Rsd_AlgQ"/>
    <property type="match status" value="1"/>
</dbReference>
<evidence type="ECO:0000256" key="1">
    <source>
        <dbReference type="ARBA" id="ARBA00022490"/>
    </source>
</evidence>
<comment type="similarity">
    <text evidence="4 5">Belongs to the Rsd/AlgQ family.</text>
</comment>
<evidence type="ECO:0000313" key="6">
    <source>
        <dbReference type="EMBL" id="EXU76714.1"/>
    </source>
</evidence>
<keyword evidence="3 4" id="KW-0804">Transcription</keyword>
<reference evidence="6 7" key="1">
    <citation type="submission" date="2014-02" db="EMBL/GenBank/DDBJ databases">
        <title>Draft genome of Erwinia mallotivora strain BT-MARDI, a papaya dieback pathogen.</title>
        <authorList>
            <person name="Redzuan R."/>
            <person name="Abu Bakar N."/>
            <person name="Badrun R."/>
            <person name="Mohd Raih M.F."/>
            <person name="Rozano L."/>
            <person name="Mat Amin N."/>
        </authorList>
    </citation>
    <scope>NUCLEOTIDE SEQUENCE [LARGE SCALE GENOMIC DNA]</scope>
    <source>
        <strain evidence="6 7">BT-MARDI</strain>
    </source>
</reference>
<dbReference type="RefSeq" id="WP_034934474.1">
    <property type="nucleotide sequence ID" value="NZ_JFHN01000024.1"/>
</dbReference>
<evidence type="ECO:0000256" key="5">
    <source>
        <dbReference type="RuleBase" id="RU004409"/>
    </source>
</evidence>
<comment type="function">
    <text evidence="4">Binds RpoD and negatively regulates RpoD-mediated transcription activation by preventing the interaction between the primary sigma factor RpoD with the catalytic core of the RNA polymerase and with promoter DNA. May be involved in replacement of the RNA polymerase sigma subunit from RpoD to RpoS during the transition from exponential growth to the stationary phase.</text>
</comment>
<keyword evidence="2 4" id="KW-0805">Transcription regulation</keyword>
<dbReference type="PIRSF" id="PIRSF016548">
    <property type="entry name" value="Rsd_AlgQ"/>
    <property type="match status" value="1"/>
</dbReference>
<dbReference type="NCBIfam" id="NF008723">
    <property type="entry name" value="PRK11718.1"/>
    <property type="match status" value="1"/>
</dbReference>
<protein>
    <recommendedName>
        <fullName evidence="4">Regulator of sigma D</fullName>
    </recommendedName>
</protein>
<accession>A0A014MF78</accession>
<gene>
    <name evidence="4" type="primary">rsd</name>
    <name evidence="6" type="ORF">BG55_03960</name>
</gene>
<evidence type="ECO:0000313" key="7">
    <source>
        <dbReference type="Proteomes" id="UP000019918"/>
    </source>
</evidence>
<comment type="caution">
    <text evidence="6">The sequence shown here is derived from an EMBL/GenBank/DDBJ whole genome shotgun (WGS) entry which is preliminary data.</text>
</comment>
<dbReference type="HAMAP" id="MF_01181">
    <property type="entry name" value="Rsd"/>
    <property type="match status" value="1"/>
</dbReference>
<dbReference type="InterPro" id="IPR023785">
    <property type="entry name" value="Sigma70_reg_Rsd"/>
</dbReference>
<dbReference type="STRING" id="69222.BG55_03960"/>
<evidence type="ECO:0000256" key="3">
    <source>
        <dbReference type="ARBA" id="ARBA00023163"/>
    </source>
</evidence>
<dbReference type="GO" id="GO:0006355">
    <property type="term" value="P:regulation of DNA-templated transcription"/>
    <property type="evidence" value="ECO:0007669"/>
    <property type="project" value="InterPro"/>
</dbReference>
<dbReference type="AlphaFoldDB" id="A0A014MF78"/>
<keyword evidence="1 4" id="KW-0963">Cytoplasm</keyword>
<organism evidence="6 7">
    <name type="scientific">Erwinia mallotivora</name>
    <dbReference type="NCBI Taxonomy" id="69222"/>
    <lineage>
        <taxon>Bacteria</taxon>
        <taxon>Pseudomonadati</taxon>
        <taxon>Pseudomonadota</taxon>
        <taxon>Gammaproteobacteria</taxon>
        <taxon>Enterobacterales</taxon>
        <taxon>Erwiniaceae</taxon>
        <taxon>Erwinia</taxon>
    </lineage>
</organism>
<evidence type="ECO:0000256" key="2">
    <source>
        <dbReference type="ARBA" id="ARBA00023015"/>
    </source>
</evidence>
<sequence length="168" mass="18957">MLDQLDVLTARVGGCNELVDFCLRLRKQLLVAYYQMVGIKPVKNSLTTLNENALDTFCQTLVDYLSTGHFTIYERFIKEMEGSEQLAKAASIYPSLQANTEQIMQVYDSHLETAIDDDNYREFQQALSAVGEALEARFTLEDKFIQLALERNVQRLAPANDAALARPA</sequence>
<dbReference type="EMBL" id="JFHN01000024">
    <property type="protein sequence ID" value="EXU76714.1"/>
    <property type="molecule type" value="Genomic_DNA"/>
</dbReference>
<dbReference type="OrthoDB" id="5567237at2"/>
<dbReference type="GO" id="GO:0005737">
    <property type="term" value="C:cytoplasm"/>
    <property type="evidence" value="ECO:0007669"/>
    <property type="project" value="UniProtKB-SubCell"/>
</dbReference>
<dbReference type="PATRIC" id="fig|69222.5.peg.829"/>
<dbReference type="Gene3D" id="1.20.120.1370">
    <property type="entry name" value="Regulator of RNA polymerase sigma(70) subunit, domain 4"/>
    <property type="match status" value="1"/>
</dbReference>
<name>A0A014MF78_9GAMM</name>
<dbReference type="Proteomes" id="UP000019918">
    <property type="component" value="Unassembled WGS sequence"/>
</dbReference>
<dbReference type="InterPro" id="IPR007448">
    <property type="entry name" value="Sigma70_reg_Rsd_AlgQ"/>
</dbReference>
<dbReference type="InterPro" id="IPR038309">
    <property type="entry name" value="Rsd/AlgQ_sf"/>
</dbReference>
<keyword evidence="7" id="KW-1185">Reference proteome</keyword>
<comment type="subcellular location">
    <subcellularLocation>
        <location evidence="4">Cytoplasm</location>
    </subcellularLocation>
</comment>
<evidence type="ECO:0000256" key="4">
    <source>
        <dbReference type="HAMAP-Rule" id="MF_01181"/>
    </source>
</evidence>
<comment type="subunit">
    <text evidence="4">Interacts with RpoD.</text>
</comment>
<proteinExistence type="inferred from homology"/>